<keyword evidence="2" id="KW-1185">Reference proteome</keyword>
<evidence type="ECO:0000313" key="1">
    <source>
        <dbReference type="EMBL" id="KYN03333.1"/>
    </source>
</evidence>
<proteinExistence type="predicted"/>
<accession>A0A151IJG1</accession>
<protein>
    <submittedName>
        <fullName evidence="1">Uncharacterized protein</fullName>
    </submittedName>
</protein>
<evidence type="ECO:0000313" key="2">
    <source>
        <dbReference type="Proteomes" id="UP000078542"/>
    </source>
</evidence>
<name>A0A151IJG1_9HYME</name>
<dbReference type="EMBL" id="KQ977355">
    <property type="protein sequence ID" value="KYN03333.1"/>
    <property type="molecule type" value="Genomic_DNA"/>
</dbReference>
<organism evidence="1 2">
    <name type="scientific">Cyphomyrmex costatus</name>
    <dbReference type="NCBI Taxonomy" id="456900"/>
    <lineage>
        <taxon>Eukaryota</taxon>
        <taxon>Metazoa</taxon>
        <taxon>Ecdysozoa</taxon>
        <taxon>Arthropoda</taxon>
        <taxon>Hexapoda</taxon>
        <taxon>Insecta</taxon>
        <taxon>Pterygota</taxon>
        <taxon>Neoptera</taxon>
        <taxon>Endopterygota</taxon>
        <taxon>Hymenoptera</taxon>
        <taxon>Apocrita</taxon>
        <taxon>Aculeata</taxon>
        <taxon>Formicoidea</taxon>
        <taxon>Formicidae</taxon>
        <taxon>Myrmicinae</taxon>
        <taxon>Cyphomyrmex</taxon>
    </lineage>
</organism>
<gene>
    <name evidence="1" type="ORF">ALC62_05833</name>
</gene>
<dbReference type="Proteomes" id="UP000078542">
    <property type="component" value="Unassembled WGS sequence"/>
</dbReference>
<reference evidence="1 2" key="1">
    <citation type="submission" date="2016-03" db="EMBL/GenBank/DDBJ databases">
        <title>Cyphomyrmex costatus WGS genome.</title>
        <authorList>
            <person name="Nygaard S."/>
            <person name="Hu H."/>
            <person name="Boomsma J."/>
            <person name="Zhang G."/>
        </authorList>
    </citation>
    <scope>NUCLEOTIDE SEQUENCE [LARGE SCALE GENOMIC DNA]</scope>
    <source>
        <strain evidence="1">MS0001</strain>
        <tissue evidence="1">Whole body</tissue>
    </source>
</reference>
<dbReference type="AlphaFoldDB" id="A0A151IJG1"/>
<sequence length="123" mass="13803">MAAKDYEGTAAAVVSNFQRYYYFNPLSPGQGAAVGHVSEARSGNIILAFSRTPFLPVCLNNINGLYVNKFKKRREEIVLVLYSRFSFHAKRLSKRAIGFSLPVIDFIKVTTGRPPRSESQGWE</sequence>